<dbReference type="PANTHER" id="PTHR33339">
    <property type="entry name" value="LYSM DOMAIN-CONTAINING PROTEIN"/>
    <property type="match status" value="1"/>
</dbReference>
<dbReference type="Proteomes" id="UP000325313">
    <property type="component" value="Unassembled WGS sequence"/>
</dbReference>
<proteinExistence type="predicted"/>
<keyword evidence="5" id="KW-1185">Reference proteome</keyword>
<dbReference type="EMBL" id="VSWC01000170">
    <property type="protein sequence ID" value="KAA1072101.1"/>
    <property type="molecule type" value="Genomic_DNA"/>
</dbReference>
<dbReference type="PANTHER" id="PTHR33339:SF1">
    <property type="entry name" value="LYSM DOMAIN-CONTAINING PROTEIN"/>
    <property type="match status" value="1"/>
</dbReference>
<comment type="caution">
    <text evidence="4">The sequence shown here is derived from an EMBL/GenBank/DDBJ whole genome shotgun (WGS) entry which is preliminary data.</text>
</comment>
<dbReference type="InterPro" id="IPR057194">
    <property type="entry name" value="DUF7872"/>
</dbReference>
<evidence type="ECO:0000259" key="2">
    <source>
        <dbReference type="Pfam" id="PF25278"/>
    </source>
</evidence>
<keyword evidence="1" id="KW-0812">Transmembrane</keyword>
<evidence type="ECO:0000313" key="5">
    <source>
        <dbReference type="Proteomes" id="UP000324748"/>
    </source>
</evidence>
<keyword evidence="1" id="KW-0472">Membrane</keyword>
<evidence type="ECO:0000313" key="6">
    <source>
        <dbReference type="Proteomes" id="UP000325313"/>
    </source>
</evidence>
<reference evidence="5 6" key="1">
    <citation type="submission" date="2019-05" db="EMBL/GenBank/DDBJ databases">
        <title>Emergence of the Ug99 lineage of the wheat stem rust pathogen through somatic hybridization.</title>
        <authorList>
            <person name="Li F."/>
            <person name="Upadhyaya N.M."/>
            <person name="Sperschneider J."/>
            <person name="Matny O."/>
            <person name="Nguyen-Phuc H."/>
            <person name="Mago R."/>
            <person name="Raley C."/>
            <person name="Miller M.E."/>
            <person name="Silverstein K.A.T."/>
            <person name="Henningsen E."/>
            <person name="Hirsch C.D."/>
            <person name="Visser B."/>
            <person name="Pretorius Z.A."/>
            <person name="Steffenson B.J."/>
            <person name="Schwessinger B."/>
            <person name="Dodds P.N."/>
            <person name="Figueroa M."/>
        </authorList>
    </citation>
    <scope>NUCLEOTIDE SEQUENCE [LARGE SCALE GENOMIC DNA]</scope>
    <source>
        <strain evidence="3">21-0</strain>
        <strain evidence="4 6">Ug99</strain>
    </source>
</reference>
<sequence>MYISSSTQTFKAYHLLVVPIIIISVFYSACARPSPAQGHVYPIYTQTSLAEQSTASQNTSLSSSSNILEKRMVRSCDPLPLTPETWNELELDFYLKEYPDGDRMTLIDFATSKNASNFVCGLGSICNAGQMCYPVNDNDWYILFAIQQWNSINNMLYMAIGYAISIVQATVNSLISTMFPAVDISGATHAKQSMAISASMMEVSGTLAMDLMMIMGAATGPVGWTLNVLNFAAAAGFAIYAFKQKVPKGPIMEGFGVWTDVVFHLANVERDAHDALSNAVKKVINSPISSKDGIYGVLKGGTFMNTAKLKPIPEVADQLRKVTMAMSMNLVLRDMNAYIAVGADDCYDKGPNGAWPQQDLLSYCPKQGGPMYNIIRAVGEKSENNIPNANVINEIFGFPTQLIVDVSVDCQLRNGGFNHNPYVNGKFPKSEHDECVFNLPVCDARWGGVRDSIKKHHQHVTVACRKHGGLPI</sequence>
<protein>
    <recommendedName>
        <fullName evidence="2">DUF7872 domain-containing protein</fullName>
    </recommendedName>
</protein>
<evidence type="ECO:0000256" key="1">
    <source>
        <dbReference type="SAM" id="Phobius"/>
    </source>
</evidence>
<evidence type="ECO:0000313" key="4">
    <source>
        <dbReference type="EMBL" id="KAA1135216.1"/>
    </source>
</evidence>
<dbReference type="Pfam" id="PF25278">
    <property type="entry name" value="DUF7872"/>
    <property type="match status" value="1"/>
</dbReference>
<name>A0A5B0SAR5_PUCGR</name>
<feature type="transmembrane region" description="Helical" evidence="1">
    <location>
        <begin position="155"/>
        <end position="182"/>
    </location>
</feature>
<feature type="transmembrane region" description="Helical" evidence="1">
    <location>
        <begin position="224"/>
        <end position="242"/>
    </location>
</feature>
<dbReference type="OrthoDB" id="2501761at2759"/>
<organism evidence="4 6">
    <name type="scientific">Puccinia graminis f. sp. tritici</name>
    <dbReference type="NCBI Taxonomy" id="56615"/>
    <lineage>
        <taxon>Eukaryota</taxon>
        <taxon>Fungi</taxon>
        <taxon>Dikarya</taxon>
        <taxon>Basidiomycota</taxon>
        <taxon>Pucciniomycotina</taxon>
        <taxon>Pucciniomycetes</taxon>
        <taxon>Pucciniales</taxon>
        <taxon>Pucciniaceae</taxon>
        <taxon>Puccinia</taxon>
    </lineage>
</organism>
<keyword evidence="1" id="KW-1133">Transmembrane helix</keyword>
<dbReference type="EMBL" id="VDEP01000040">
    <property type="protein sequence ID" value="KAA1135216.1"/>
    <property type="molecule type" value="Genomic_DNA"/>
</dbReference>
<feature type="transmembrane region" description="Helical" evidence="1">
    <location>
        <begin position="12"/>
        <end position="29"/>
    </location>
</feature>
<accession>A0A5B0SAR5</accession>
<gene>
    <name evidence="3" type="ORF">PGT21_027818</name>
    <name evidence="4" type="ORF">PGTUg99_015998</name>
</gene>
<evidence type="ECO:0000313" key="3">
    <source>
        <dbReference type="EMBL" id="KAA1072101.1"/>
    </source>
</evidence>
<dbReference type="Proteomes" id="UP000324748">
    <property type="component" value="Unassembled WGS sequence"/>
</dbReference>
<feature type="domain" description="DUF7872" evidence="2">
    <location>
        <begin position="252"/>
        <end position="472"/>
    </location>
</feature>
<dbReference type="AlphaFoldDB" id="A0A5B0SAR5"/>